<dbReference type="CDD" id="cd06578">
    <property type="entry name" value="HemD"/>
    <property type="match status" value="1"/>
</dbReference>
<name>A0A4S4N7U4_9RHOB</name>
<evidence type="ECO:0000313" key="2">
    <source>
        <dbReference type="EMBL" id="THH34615.1"/>
    </source>
</evidence>
<dbReference type="Gene3D" id="3.40.50.10090">
    <property type="match status" value="2"/>
</dbReference>
<dbReference type="InterPro" id="IPR003754">
    <property type="entry name" value="4pyrrol_synth_uPrphyn_synth"/>
</dbReference>
<dbReference type="SUPFAM" id="SSF69618">
    <property type="entry name" value="HemD-like"/>
    <property type="match status" value="1"/>
</dbReference>
<proteinExistence type="predicted"/>
<dbReference type="RefSeq" id="WP_136464200.1">
    <property type="nucleotide sequence ID" value="NZ_SRKY01000005.1"/>
</dbReference>
<dbReference type="InterPro" id="IPR036108">
    <property type="entry name" value="4pyrrol_syn_uPrphyn_synt_sf"/>
</dbReference>
<dbReference type="EMBL" id="SRKY01000005">
    <property type="protein sequence ID" value="THH34615.1"/>
    <property type="molecule type" value="Genomic_DNA"/>
</dbReference>
<reference evidence="2 3" key="1">
    <citation type="submission" date="2019-04" db="EMBL/GenBank/DDBJ databases">
        <title>Shimia ponticola sp. nov., isolated from seawater.</title>
        <authorList>
            <person name="Kim Y.-O."/>
            <person name="Yoon J.-H."/>
        </authorList>
    </citation>
    <scope>NUCLEOTIDE SEQUENCE [LARGE SCALE GENOMIC DNA]</scope>
    <source>
        <strain evidence="2 3">MYP11</strain>
    </source>
</reference>
<protein>
    <submittedName>
        <fullName evidence="2">Uroporphyrinogen-III synthase</fullName>
    </submittedName>
</protein>
<gene>
    <name evidence="2" type="ORF">E4Z66_16680</name>
</gene>
<accession>A0A4S4N7U4</accession>
<evidence type="ECO:0000313" key="3">
    <source>
        <dbReference type="Proteomes" id="UP000306602"/>
    </source>
</evidence>
<dbReference type="GO" id="GO:0004852">
    <property type="term" value="F:uroporphyrinogen-III synthase activity"/>
    <property type="evidence" value="ECO:0007669"/>
    <property type="project" value="InterPro"/>
</dbReference>
<keyword evidence="3" id="KW-1185">Reference proteome</keyword>
<dbReference type="AlphaFoldDB" id="A0A4S4N7U4"/>
<organism evidence="2 3">
    <name type="scientific">Aliishimia ponticola</name>
    <dbReference type="NCBI Taxonomy" id="2499833"/>
    <lineage>
        <taxon>Bacteria</taxon>
        <taxon>Pseudomonadati</taxon>
        <taxon>Pseudomonadota</taxon>
        <taxon>Alphaproteobacteria</taxon>
        <taxon>Rhodobacterales</taxon>
        <taxon>Paracoccaceae</taxon>
        <taxon>Aliishimia</taxon>
    </lineage>
</organism>
<sequence>MSDPYATVLLTRPADASNQVADQLRTTFGRRLQIIVSPLLQIAATGQVPDQSGSAGVIFTSANGVSFGGKPGAIPAYCVGKATTDAASQAGWQAEYVGDTADALVATLEKRQVSGPLVHIGGVHRRGHVAKRLTASGLPTTEVDVYDQAPLELSQAAKTALCDRLPVIVPLYSPRTARIFANDFPPTARPHLVAISKAVMAELAHLPATTRQIALSPDACSMLERLETTLRRVEAGDNPV</sequence>
<feature type="domain" description="Tetrapyrrole biosynthesis uroporphyrinogen III synthase" evidence="1">
    <location>
        <begin position="33"/>
        <end position="223"/>
    </location>
</feature>
<dbReference type="GO" id="GO:0033014">
    <property type="term" value="P:tetrapyrrole biosynthetic process"/>
    <property type="evidence" value="ECO:0007669"/>
    <property type="project" value="InterPro"/>
</dbReference>
<dbReference type="OrthoDB" id="7204250at2"/>
<dbReference type="Pfam" id="PF02602">
    <property type="entry name" value="HEM4"/>
    <property type="match status" value="1"/>
</dbReference>
<comment type="caution">
    <text evidence="2">The sequence shown here is derived from an EMBL/GenBank/DDBJ whole genome shotgun (WGS) entry which is preliminary data.</text>
</comment>
<evidence type="ECO:0000259" key="1">
    <source>
        <dbReference type="Pfam" id="PF02602"/>
    </source>
</evidence>
<dbReference type="Proteomes" id="UP000306602">
    <property type="component" value="Unassembled WGS sequence"/>
</dbReference>